<evidence type="ECO:0000256" key="2">
    <source>
        <dbReference type="ARBA" id="ARBA00012393"/>
    </source>
</evidence>
<evidence type="ECO:0000256" key="7">
    <source>
        <dbReference type="ARBA" id="ARBA00022741"/>
    </source>
</evidence>
<evidence type="ECO:0000256" key="8">
    <source>
        <dbReference type="ARBA" id="ARBA00022827"/>
    </source>
</evidence>
<dbReference type="GO" id="GO:0003919">
    <property type="term" value="F:FMN adenylyltransferase activity"/>
    <property type="evidence" value="ECO:0007669"/>
    <property type="project" value="UniProtKB-EC"/>
</dbReference>
<evidence type="ECO:0000256" key="12">
    <source>
        <dbReference type="ARBA" id="ARBA00049494"/>
    </source>
</evidence>
<organism evidence="14 15">
    <name type="scientific">Blomia tropicalis</name>
    <name type="common">Mite</name>
    <dbReference type="NCBI Taxonomy" id="40697"/>
    <lineage>
        <taxon>Eukaryota</taxon>
        <taxon>Metazoa</taxon>
        <taxon>Ecdysozoa</taxon>
        <taxon>Arthropoda</taxon>
        <taxon>Chelicerata</taxon>
        <taxon>Arachnida</taxon>
        <taxon>Acari</taxon>
        <taxon>Acariformes</taxon>
        <taxon>Sarcoptiformes</taxon>
        <taxon>Astigmata</taxon>
        <taxon>Glycyphagoidea</taxon>
        <taxon>Echimyopodidae</taxon>
        <taxon>Blomia</taxon>
    </lineage>
</organism>
<dbReference type="OMA" id="CPLYDYG"/>
<evidence type="ECO:0000256" key="6">
    <source>
        <dbReference type="ARBA" id="ARBA00022695"/>
    </source>
</evidence>
<proteinExistence type="predicted"/>
<reference evidence="14" key="1">
    <citation type="submission" date="2022-12" db="EMBL/GenBank/DDBJ databases">
        <title>Genome assemblies of Blomia tropicalis.</title>
        <authorList>
            <person name="Cui Y."/>
        </authorList>
    </citation>
    <scope>NUCLEOTIDE SEQUENCE</scope>
    <source>
        <tissue evidence="14">Adult mites</tissue>
    </source>
</reference>
<dbReference type="InterPro" id="IPR014729">
    <property type="entry name" value="Rossmann-like_a/b/a_fold"/>
</dbReference>
<dbReference type="EMBL" id="JAPWDV010000002">
    <property type="protein sequence ID" value="KAJ6220613.1"/>
    <property type="molecule type" value="Genomic_DNA"/>
</dbReference>
<comment type="catalytic activity">
    <reaction evidence="12">
        <text>FMN + ATP + H(+) = FAD + diphosphate</text>
        <dbReference type="Rhea" id="RHEA:17237"/>
        <dbReference type="ChEBI" id="CHEBI:15378"/>
        <dbReference type="ChEBI" id="CHEBI:30616"/>
        <dbReference type="ChEBI" id="CHEBI:33019"/>
        <dbReference type="ChEBI" id="CHEBI:57692"/>
        <dbReference type="ChEBI" id="CHEBI:58210"/>
        <dbReference type="EC" id="2.7.7.2"/>
    </reaction>
</comment>
<dbReference type="PANTHER" id="PTHR23293:SF9">
    <property type="entry name" value="FAD SYNTHASE"/>
    <property type="match status" value="1"/>
</dbReference>
<keyword evidence="15" id="KW-1185">Reference proteome</keyword>
<dbReference type="Proteomes" id="UP001142055">
    <property type="component" value="Chromosome 2"/>
</dbReference>
<keyword evidence="8" id="KW-0274">FAD</keyword>
<gene>
    <name evidence="14" type="ORF">RDWZM_006425</name>
</gene>
<feature type="domain" description="Phosphoadenosine phosphosulphate reductase" evidence="13">
    <location>
        <begin position="201"/>
        <end position="361"/>
    </location>
</feature>
<keyword evidence="4" id="KW-0288">FMN</keyword>
<dbReference type="InterPro" id="IPR002500">
    <property type="entry name" value="PAPS_reduct_dom"/>
</dbReference>
<evidence type="ECO:0000313" key="14">
    <source>
        <dbReference type="EMBL" id="KAJ6220613.1"/>
    </source>
</evidence>
<evidence type="ECO:0000259" key="13">
    <source>
        <dbReference type="Pfam" id="PF01507"/>
    </source>
</evidence>
<keyword evidence="6" id="KW-0548">Nucleotidyltransferase</keyword>
<keyword evidence="7" id="KW-0547">Nucleotide-binding</keyword>
<dbReference type="PANTHER" id="PTHR23293">
    <property type="entry name" value="FAD SYNTHETASE-RELATED FMN ADENYLYLTRANSFERASE"/>
    <property type="match status" value="1"/>
</dbReference>
<protein>
    <recommendedName>
        <fullName evidence="2">FAD synthase</fullName>
        <ecNumber evidence="2">2.7.7.2</ecNumber>
    </recommendedName>
    <alternativeName>
        <fullName evidence="10">FAD pyrophosphorylase</fullName>
    </alternativeName>
    <alternativeName>
        <fullName evidence="11">FMN adenylyltransferase</fullName>
    </alternativeName>
</protein>
<dbReference type="Pfam" id="PF01507">
    <property type="entry name" value="PAPS_reduct"/>
    <property type="match status" value="1"/>
</dbReference>
<evidence type="ECO:0000256" key="3">
    <source>
        <dbReference type="ARBA" id="ARBA00022630"/>
    </source>
</evidence>
<name>A0A9Q0RLR5_BLOTA</name>
<evidence type="ECO:0000256" key="10">
    <source>
        <dbReference type="ARBA" id="ARBA00031145"/>
    </source>
</evidence>
<keyword evidence="9" id="KW-0067">ATP-binding</keyword>
<dbReference type="EC" id="2.7.7.2" evidence="2"/>
<keyword evidence="3" id="KW-0285">Flavoprotein</keyword>
<evidence type="ECO:0000256" key="9">
    <source>
        <dbReference type="ARBA" id="ARBA00022840"/>
    </source>
</evidence>
<dbReference type="SUPFAM" id="SSF52402">
    <property type="entry name" value="Adenine nucleotide alpha hydrolases-like"/>
    <property type="match status" value="1"/>
</dbReference>
<comment type="pathway">
    <text evidence="1">Cofactor biosynthesis; FAD biosynthesis; FAD from FMN: step 1/1.</text>
</comment>
<evidence type="ECO:0000256" key="4">
    <source>
        <dbReference type="ARBA" id="ARBA00022643"/>
    </source>
</evidence>
<evidence type="ECO:0000256" key="11">
    <source>
        <dbReference type="ARBA" id="ARBA00031871"/>
    </source>
</evidence>
<dbReference type="AlphaFoldDB" id="A0A9Q0RLR5"/>
<accession>A0A9Q0RLR5</accession>
<keyword evidence="5" id="KW-0808">Transferase</keyword>
<evidence type="ECO:0000256" key="5">
    <source>
        <dbReference type="ARBA" id="ARBA00022679"/>
    </source>
</evidence>
<evidence type="ECO:0000313" key="15">
    <source>
        <dbReference type="Proteomes" id="UP001142055"/>
    </source>
</evidence>
<sequence length="417" mass="48656">MNDSKNNDSATDKEIQAEYHTFRWKFFISKLDHLNQLKSLIFKHMLQYLSNGSQKADVKVNLLQINVNNVQKNEYEFDLDYLPNQSPEILSQLHLAELVYSIKKNVSNINVFQAHFGHLQAFIRFVLNQCDSQPVINRLRLRALNNNFLNFTNESHFNVEESYSRLLNYAVRSTKAAALIRMIEEQLEHFAKLNSEQDQFCLSFNGGKDCVILLHAISTLLYHRNGTTRPLQLLMIETTEPFAEQSLYVKRIVHYYRGRLVTVKSGDMKKALHQVKREQPELKWFFMGVRRTDLSEPMRTNLKLIHETDVDRGWPRFTRLSPLLDWSYSDVWQFLLSLSVPYCPLYDYGYTSIGSPHNTVPNCFLLQHNVPDLSGINNSLEKADSYYLPAFVLDQVETERDSRLLESPIKPVKVNNK</sequence>
<dbReference type="GO" id="GO:0006747">
    <property type="term" value="P:FAD biosynthetic process"/>
    <property type="evidence" value="ECO:0007669"/>
    <property type="project" value="TreeGrafter"/>
</dbReference>
<comment type="caution">
    <text evidence="14">The sequence shown here is derived from an EMBL/GenBank/DDBJ whole genome shotgun (WGS) entry which is preliminary data.</text>
</comment>
<evidence type="ECO:0000256" key="1">
    <source>
        <dbReference type="ARBA" id="ARBA00004726"/>
    </source>
</evidence>
<dbReference type="Gene3D" id="3.40.50.620">
    <property type="entry name" value="HUPs"/>
    <property type="match status" value="1"/>
</dbReference>
<dbReference type="GO" id="GO:0005524">
    <property type="term" value="F:ATP binding"/>
    <property type="evidence" value="ECO:0007669"/>
    <property type="project" value="UniProtKB-KW"/>
</dbReference>